<keyword evidence="5" id="KW-0812">Transmembrane</keyword>
<dbReference type="CDD" id="cd14014">
    <property type="entry name" value="STKc_PknB_like"/>
    <property type="match status" value="1"/>
</dbReference>
<evidence type="ECO:0000256" key="1">
    <source>
        <dbReference type="ARBA" id="ARBA00022679"/>
    </source>
</evidence>
<dbReference type="EC" id="2.7.11.1" evidence="7"/>
<dbReference type="SUPFAM" id="SSF56112">
    <property type="entry name" value="Protein kinase-like (PK-like)"/>
    <property type="match status" value="1"/>
</dbReference>
<dbReference type="InterPro" id="IPR011009">
    <property type="entry name" value="Kinase-like_dom_sf"/>
</dbReference>
<comment type="caution">
    <text evidence="7">The sequence shown here is derived from an EMBL/GenBank/DDBJ whole genome shotgun (WGS) entry which is preliminary data.</text>
</comment>
<dbReference type="Pfam" id="PF00069">
    <property type="entry name" value="Pkinase"/>
    <property type="match status" value="1"/>
</dbReference>
<keyword evidence="4" id="KW-0067">ATP-binding</keyword>
<evidence type="ECO:0000256" key="4">
    <source>
        <dbReference type="ARBA" id="ARBA00022840"/>
    </source>
</evidence>
<dbReference type="SMART" id="SM00220">
    <property type="entry name" value="S_TKc"/>
    <property type="match status" value="1"/>
</dbReference>
<keyword evidence="3 7" id="KW-0418">Kinase</keyword>
<keyword evidence="2" id="KW-0547">Nucleotide-binding</keyword>
<keyword evidence="5" id="KW-1133">Transmembrane helix</keyword>
<evidence type="ECO:0000256" key="3">
    <source>
        <dbReference type="ARBA" id="ARBA00022777"/>
    </source>
</evidence>
<dbReference type="Gene3D" id="1.10.510.10">
    <property type="entry name" value="Transferase(Phosphotransferase) domain 1"/>
    <property type="match status" value="1"/>
</dbReference>
<keyword evidence="5" id="KW-0472">Membrane</keyword>
<feature type="transmembrane region" description="Helical" evidence="5">
    <location>
        <begin position="382"/>
        <end position="404"/>
    </location>
</feature>
<dbReference type="Gene3D" id="3.30.200.20">
    <property type="entry name" value="Phosphorylase Kinase, domain 1"/>
    <property type="match status" value="1"/>
</dbReference>
<evidence type="ECO:0000256" key="2">
    <source>
        <dbReference type="ARBA" id="ARBA00022741"/>
    </source>
</evidence>
<dbReference type="EMBL" id="SJPX01000005">
    <property type="protein sequence ID" value="TWU47746.1"/>
    <property type="molecule type" value="Genomic_DNA"/>
</dbReference>
<sequence>MPMRMHSVSDNRTNHRDANERLIRVAVERQMITSEQATELLDLAERKSAPVGQVAIEASMMSPPQIEIAEAFVDPDDLAPGFRLVDVLGQGALGVVYRAHQGRLQRDVAIKAIMQTRLQQSNVLQRFQKESAAIGRLQHPNIVSAFDSGTHQGRVFLVMELVRGIDLRMRIKQGPIPLSHALSIVRQTASGLAHAASHEIIHRDIKPANLMLTEVSTGFDLPVGVPLVKIADFGLARLNDIGSSEDADQLTMTGTTLGTPMYCAPEQLTGDPVDHRADIYALGATLFSVLSGETPFEGGTTHKLIAAKIIGQPPRYDRLPENLPSGMHQLIADMMHHDPNQRIGDYTDLIRRIDEQMAGPDLEDTLLIGSSRPPKPKPSRRVWPIIAVTGGLVAAVIAVTMAVITGNPFRETPLTPPASLETVWSEPLFDGQSLASWTNHQSVWKVTEDTEGSRVLAGKGKISRRLVPLPPDVAATAIALGLRVRVNLLTAKAAEVQFAFDGDDVTTEPRWVVRLDPDRAMLGHRSAVDDKLDVSGSLPIETGISPDGPNWIEVQLQQYSDRWYVLVEGKPLGSFLSNASLATNQIQLVAIDGEAHFSDISTFGLEVDRTSEPGR</sequence>
<feature type="domain" description="Protein kinase" evidence="6">
    <location>
        <begin position="82"/>
        <end position="357"/>
    </location>
</feature>
<dbReference type="GO" id="GO:0005524">
    <property type="term" value="F:ATP binding"/>
    <property type="evidence" value="ECO:0007669"/>
    <property type="project" value="UniProtKB-KW"/>
</dbReference>
<dbReference type="PROSITE" id="PS50011">
    <property type="entry name" value="PROTEIN_KINASE_DOM"/>
    <property type="match status" value="1"/>
</dbReference>
<dbReference type="PROSITE" id="PS00108">
    <property type="entry name" value="PROTEIN_KINASE_ST"/>
    <property type="match status" value="1"/>
</dbReference>
<evidence type="ECO:0000259" key="6">
    <source>
        <dbReference type="PROSITE" id="PS50011"/>
    </source>
</evidence>
<dbReference type="GO" id="GO:0004674">
    <property type="term" value="F:protein serine/threonine kinase activity"/>
    <property type="evidence" value="ECO:0007669"/>
    <property type="project" value="UniProtKB-EC"/>
</dbReference>
<evidence type="ECO:0000256" key="5">
    <source>
        <dbReference type="SAM" id="Phobius"/>
    </source>
</evidence>
<evidence type="ECO:0000313" key="8">
    <source>
        <dbReference type="Proteomes" id="UP000317977"/>
    </source>
</evidence>
<dbReference type="InterPro" id="IPR008271">
    <property type="entry name" value="Ser/Thr_kinase_AS"/>
</dbReference>
<accession>A0A5C6EJB7</accession>
<dbReference type="PANTHER" id="PTHR43289">
    <property type="entry name" value="MITOGEN-ACTIVATED PROTEIN KINASE KINASE KINASE 20-RELATED"/>
    <property type="match status" value="1"/>
</dbReference>
<proteinExistence type="predicted"/>
<name>A0A5C6EJB7_9BACT</name>
<dbReference type="AlphaFoldDB" id="A0A5C6EJB7"/>
<organism evidence="7 8">
    <name type="scientific">Rubripirellula reticaptiva</name>
    <dbReference type="NCBI Taxonomy" id="2528013"/>
    <lineage>
        <taxon>Bacteria</taxon>
        <taxon>Pseudomonadati</taxon>
        <taxon>Planctomycetota</taxon>
        <taxon>Planctomycetia</taxon>
        <taxon>Pirellulales</taxon>
        <taxon>Pirellulaceae</taxon>
        <taxon>Rubripirellula</taxon>
    </lineage>
</organism>
<gene>
    <name evidence="7" type="primary">pknD_5</name>
    <name evidence="7" type="ORF">Poly59_45870</name>
</gene>
<keyword evidence="8" id="KW-1185">Reference proteome</keyword>
<dbReference type="OrthoDB" id="240423at2"/>
<reference evidence="7 8" key="1">
    <citation type="submission" date="2019-02" db="EMBL/GenBank/DDBJ databases">
        <title>Deep-cultivation of Planctomycetes and their phenomic and genomic characterization uncovers novel biology.</title>
        <authorList>
            <person name="Wiegand S."/>
            <person name="Jogler M."/>
            <person name="Boedeker C."/>
            <person name="Pinto D."/>
            <person name="Vollmers J."/>
            <person name="Rivas-Marin E."/>
            <person name="Kohn T."/>
            <person name="Peeters S.H."/>
            <person name="Heuer A."/>
            <person name="Rast P."/>
            <person name="Oberbeckmann S."/>
            <person name="Bunk B."/>
            <person name="Jeske O."/>
            <person name="Meyerdierks A."/>
            <person name="Storesund J.E."/>
            <person name="Kallscheuer N."/>
            <person name="Luecker S."/>
            <person name="Lage O.M."/>
            <person name="Pohl T."/>
            <person name="Merkel B.J."/>
            <person name="Hornburger P."/>
            <person name="Mueller R.-W."/>
            <person name="Bruemmer F."/>
            <person name="Labrenz M."/>
            <person name="Spormann A.M."/>
            <person name="Op Den Camp H."/>
            <person name="Overmann J."/>
            <person name="Amann R."/>
            <person name="Jetten M.S.M."/>
            <person name="Mascher T."/>
            <person name="Medema M.H."/>
            <person name="Devos D.P."/>
            <person name="Kaster A.-K."/>
            <person name="Ovreas L."/>
            <person name="Rohde M."/>
            <person name="Galperin M.Y."/>
            <person name="Jogler C."/>
        </authorList>
    </citation>
    <scope>NUCLEOTIDE SEQUENCE [LARGE SCALE GENOMIC DNA]</scope>
    <source>
        <strain evidence="7 8">Poly59</strain>
    </source>
</reference>
<evidence type="ECO:0000313" key="7">
    <source>
        <dbReference type="EMBL" id="TWU47746.1"/>
    </source>
</evidence>
<keyword evidence="1 7" id="KW-0808">Transferase</keyword>
<dbReference type="Proteomes" id="UP000317977">
    <property type="component" value="Unassembled WGS sequence"/>
</dbReference>
<dbReference type="PANTHER" id="PTHR43289:SF6">
    <property type="entry name" value="SERINE_THREONINE-PROTEIN KINASE NEKL-3"/>
    <property type="match status" value="1"/>
</dbReference>
<protein>
    <submittedName>
        <fullName evidence="7">Serine/threonine-protein kinase PknD</fullName>
        <ecNumber evidence="7">2.7.11.1</ecNumber>
    </submittedName>
</protein>
<dbReference type="InterPro" id="IPR000719">
    <property type="entry name" value="Prot_kinase_dom"/>
</dbReference>